<dbReference type="KEGG" id="mde:109612354"/>
<dbReference type="OrthoDB" id="7840513at2759"/>
<name>A0A9J7DEY4_MUSDO</name>
<keyword evidence="2" id="KW-1185">Reference proteome</keyword>
<feature type="chain" id="PRO_5047354574" evidence="1">
    <location>
        <begin position="25"/>
        <end position="178"/>
    </location>
</feature>
<evidence type="ECO:0000313" key="2">
    <source>
        <dbReference type="Proteomes" id="UP001652621"/>
    </source>
</evidence>
<dbReference type="PANTHER" id="PTHR20898:SF0">
    <property type="entry name" value="DAEDALUS ON 3-RELATED"/>
    <property type="match status" value="1"/>
</dbReference>
<gene>
    <name evidence="3" type="primary">LOC109612354</name>
</gene>
<organism evidence="2 3">
    <name type="scientific">Musca domestica</name>
    <name type="common">House fly</name>
    <dbReference type="NCBI Taxonomy" id="7370"/>
    <lineage>
        <taxon>Eukaryota</taxon>
        <taxon>Metazoa</taxon>
        <taxon>Ecdysozoa</taxon>
        <taxon>Arthropoda</taxon>
        <taxon>Hexapoda</taxon>
        <taxon>Insecta</taxon>
        <taxon>Pterygota</taxon>
        <taxon>Neoptera</taxon>
        <taxon>Endopterygota</taxon>
        <taxon>Diptera</taxon>
        <taxon>Brachycera</taxon>
        <taxon>Muscomorpha</taxon>
        <taxon>Muscoidea</taxon>
        <taxon>Muscidae</taxon>
        <taxon>Musca</taxon>
    </lineage>
</organism>
<dbReference type="RefSeq" id="XP_019891872.2">
    <property type="nucleotide sequence ID" value="XM_020036313.2"/>
</dbReference>
<evidence type="ECO:0000313" key="3">
    <source>
        <dbReference type="RefSeq" id="XP_019891872.2"/>
    </source>
</evidence>
<dbReference type="Pfam" id="PF06477">
    <property type="entry name" value="DUF1091"/>
    <property type="match status" value="1"/>
</dbReference>
<keyword evidence="1" id="KW-0732">Signal</keyword>
<evidence type="ECO:0000256" key="1">
    <source>
        <dbReference type="SAM" id="SignalP"/>
    </source>
</evidence>
<accession>A0A9J7DEY4</accession>
<reference evidence="3" key="1">
    <citation type="submission" date="2025-08" db="UniProtKB">
        <authorList>
            <consortium name="RefSeq"/>
        </authorList>
    </citation>
    <scope>IDENTIFICATION</scope>
    <source>
        <strain evidence="3">Aabys</strain>
        <tissue evidence="3">Whole body</tissue>
    </source>
</reference>
<dbReference type="VEuPathDB" id="VectorBase:MDOMA2_011719"/>
<dbReference type="GeneID" id="109612354"/>
<protein>
    <submittedName>
        <fullName evidence="3">Uncharacterized protein LOC109612354</fullName>
    </submittedName>
</protein>
<dbReference type="PANTHER" id="PTHR20898">
    <property type="entry name" value="DAEDALUS ON 3-RELATED-RELATED"/>
    <property type="match status" value="1"/>
</dbReference>
<dbReference type="AlphaFoldDB" id="A0A9J7DEY4"/>
<dbReference type="Proteomes" id="UP001652621">
    <property type="component" value="Unplaced"/>
</dbReference>
<feature type="signal peptide" evidence="1">
    <location>
        <begin position="1"/>
        <end position="24"/>
    </location>
</feature>
<sequence>MSTKFFAFYFAFIMLVFFVTRTEGLSIRFQNIICRAEDPKFIRFDTCKITAVSRKSQYITVKAGLLERPLTKFRLRFFFMQRLNGWKPFLYDWSIGCNFTKTLNKLTSLVWDIVRNISNFNTDCPYYQETVDIPRAENTYFQNILKMLPIPTGVYGLFIQEGTEAHKRVHVEIHIQVS</sequence>
<dbReference type="InterPro" id="IPR010512">
    <property type="entry name" value="DUF1091"/>
</dbReference>
<proteinExistence type="predicted"/>